<comment type="caution">
    <text evidence="1">The sequence shown here is derived from an EMBL/GenBank/DDBJ whole genome shotgun (WGS) entry which is preliminary data.</text>
</comment>
<dbReference type="GO" id="GO:0005634">
    <property type="term" value="C:nucleus"/>
    <property type="evidence" value="ECO:0007669"/>
    <property type="project" value="TreeGrafter"/>
</dbReference>
<proteinExistence type="predicted"/>
<organism evidence="1 2">
    <name type="scientific">Phrynocephalus forsythii</name>
    <dbReference type="NCBI Taxonomy" id="171643"/>
    <lineage>
        <taxon>Eukaryota</taxon>
        <taxon>Metazoa</taxon>
        <taxon>Chordata</taxon>
        <taxon>Craniata</taxon>
        <taxon>Vertebrata</taxon>
        <taxon>Euteleostomi</taxon>
        <taxon>Lepidosauria</taxon>
        <taxon>Squamata</taxon>
        <taxon>Bifurcata</taxon>
        <taxon>Unidentata</taxon>
        <taxon>Episquamata</taxon>
        <taxon>Toxicofera</taxon>
        <taxon>Iguania</taxon>
        <taxon>Acrodonta</taxon>
        <taxon>Agamidae</taxon>
        <taxon>Agaminae</taxon>
        <taxon>Phrynocephalus</taxon>
    </lineage>
</organism>
<dbReference type="GO" id="GO:0006511">
    <property type="term" value="P:ubiquitin-dependent protein catabolic process"/>
    <property type="evidence" value="ECO:0007669"/>
    <property type="project" value="TreeGrafter"/>
</dbReference>
<dbReference type="Proteomes" id="UP001142489">
    <property type="component" value="Unassembled WGS sequence"/>
</dbReference>
<keyword evidence="2" id="KW-1185">Reference proteome</keyword>
<dbReference type="InterPro" id="IPR026750">
    <property type="entry name" value="NTAN1"/>
</dbReference>
<dbReference type="PANTHER" id="PTHR12498:SF0">
    <property type="entry name" value="PROTEIN N-TERMINAL ASPARAGINE AMIDOHYDROLASE"/>
    <property type="match status" value="1"/>
</dbReference>
<sequence length="210" mass="23342">MRVCGWGILSRCQVNLSSKFRIIQLALSKVHLKLPFEMFLSDSKAQLRANGDSLPLASYFSFPKAGADSETTLLPPQKRLKDDTSYWGGFLQDMPVEDDTLSMFTHPRAIQKPRKRKIPRKTRRTPKNTLVLELVRDRAKVLRSQPAQTVGPKGLLYVQQREFAATTPKDGSVSILGSEDATTCHLVVLRHTGTSPLSVLSCPASGLTHK</sequence>
<dbReference type="Pfam" id="PF14736">
    <property type="entry name" value="N_Asn_amidohyd"/>
    <property type="match status" value="1"/>
</dbReference>
<name>A0A9Q0X841_9SAUR</name>
<evidence type="ECO:0000313" key="2">
    <source>
        <dbReference type="Proteomes" id="UP001142489"/>
    </source>
</evidence>
<dbReference type="OrthoDB" id="539995at2759"/>
<dbReference type="AlphaFoldDB" id="A0A9Q0X841"/>
<gene>
    <name evidence="1" type="ORF">JRQ81_010162</name>
</gene>
<accession>A0A9Q0X841</accession>
<dbReference type="PANTHER" id="PTHR12498">
    <property type="entry name" value="N-TERMINAL ASPARAGINE AMIDOHYDROLASE"/>
    <property type="match status" value="1"/>
</dbReference>
<reference evidence="1" key="1">
    <citation type="journal article" date="2023" name="DNA Res.">
        <title>Chromosome-level genome assembly of Phrynocephalus forsythii using third-generation DNA sequencing and Hi-C analysis.</title>
        <authorList>
            <person name="Qi Y."/>
            <person name="Zhao W."/>
            <person name="Zhao Y."/>
            <person name="Niu C."/>
            <person name="Cao S."/>
            <person name="Zhang Y."/>
        </authorList>
    </citation>
    <scope>NUCLEOTIDE SEQUENCE</scope>
    <source>
        <tissue evidence="1">Muscle</tissue>
    </source>
</reference>
<dbReference type="GO" id="GO:0008418">
    <property type="term" value="F:protein-N-terminal asparagine amidohydrolase activity"/>
    <property type="evidence" value="ECO:0007669"/>
    <property type="project" value="InterPro"/>
</dbReference>
<evidence type="ECO:0000313" key="1">
    <source>
        <dbReference type="EMBL" id="KAJ7305796.1"/>
    </source>
</evidence>
<protein>
    <submittedName>
        <fullName evidence="1">Uncharacterized protein</fullName>
    </submittedName>
</protein>
<dbReference type="EMBL" id="JAPFRF010000021">
    <property type="protein sequence ID" value="KAJ7305796.1"/>
    <property type="molecule type" value="Genomic_DNA"/>
</dbReference>